<evidence type="ECO:0000313" key="3">
    <source>
        <dbReference type="Proteomes" id="UP000271624"/>
    </source>
</evidence>
<evidence type="ECO:0000256" key="1">
    <source>
        <dbReference type="SAM" id="Phobius"/>
    </source>
</evidence>
<sequence length="139" mass="15551">MNQAQQEFNNTNEQPKRTIAEWITFGAATCILSGIVGLVIYTGLTDKQQVPILSVQTKEVIRQTNGKYQVPFEITNDGDKTAESVQILAELKVNNEVEQTGEQQIDFLSSKEKEEGAFIFDTDPNKGELKIRVASYKLP</sequence>
<organism evidence="2 3">
    <name type="scientific">Dulcicalothrix desertica PCC 7102</name>
    <dbReference type="NCBI Taxonomy" id="232991"/>
    <lineage>
        <taxon>Bacteria</taxon>
        <taxon>Bacillati</taxon>
        <taxon>Cyanobacteriota</taxon>
        <taxon>Cyanophyceae</taxon>
        <taxon>Nostocales</taxon>
        <taxon>Calotrichaceae</taxon>
        <taxon>Dulcicalothrix</taxon>
    </lineage>
</organism>
<dbReference type="AlphaFoldDB" id="A0A3S1J737"/>
<evidence type="ECO:0000313" key="2">
    <source>
        <dbReference type="EMBL" id="RUT08974.1"/>
    </source>
</evidence>
<dbReference type="InterPro" id="IPR013417">
    <property type="entry name" value="CHP02588"/>
</dbReference>
<gene>
    <name evidence="2" type="ORF">DSM106972_010270</name>
</gene>
<comment type="caution">
    <text evidence="2">The sequence shown here is derived from an EMBL/GenBank/DDBJ whole genome shotgun (WGS) entry which is preliminary data.</text>
</comment>
<keyword evidence="1" id="KW-0812">Transmembrane</keyword>
<feature type="transmembrane region" description="Helical" evidence="1">
    <location>
        <begin position="22"/>
        <end position="44"/>
    </location>
</feature>
<dbReference type="EMBL" id="RSCL01000002">
    <property type="protein sequence ID" value="RUT08974.1"/>
    <property type="molecule type" value="Genomic_DNA"/>
</dbReference>
<dbReference type="RefSeq" id="WP_127079524.1">
    <property type="nucleotide sequence ID" value="NZ_RSCL01000002.1"/>
</dbReference>
<dbReference type="Proteomes" id="UP000271624">
    <property type="component" value="Unassembled WGS sequence"/>
</dbReference>
<dbReference type="OrthoDB" id="424854at2"/>
<name>A0A3S1J737_9CYAN</name>
<keyword evidence="1" id="KW-0472">Membrane</keyword>
<dbReference type="NCBIfam" id="TIGR02588">
    <property type="entry name" value="TIGR02588 family protein"/>
    <property type="match status" value="1"/>
</dbReference>
<proteinExistence type="predicted"/>
<reference evidence="2" key="1">
    <citation type="submission" date="2018-12" db="EMBL/GenBank/DDBJ databases">
        <authorList>
            <person name="Will S."/>
            <person name="Neumann-Schaal M."/>
            <person name="Henke P."/>
        </authorList>
    </citation>
    <scope>NUCLEOTIDE SEQUENCE</scope>
    <source>
        <strain evidence="2">PCC 7102</strain>
    </source>
</reference>
<reference evidence="2" key="2">
    <citation type="journal article" date="2019" name="Genome Biol. Evol.">
        <title>Day and night: Metabolic profiles and evolutionary relationships of six axenic non-marine cyanobacteria.</title>
        <authorList>
            <person name="Will S.E."/>
            <person name="Henke P."/>
            <person name="Boedeker C."/>
            <person name="Huang S."/>
            <person name="Brinkmann H."/>
            <person name="Rohde M."/>
            <person name="Jarek M."/>
            <person name="Friedl T."/>
            <person name="Seufert S."/>
            <person name="Schumacher M."/>
            <person name="Overmann J."/>
            <person name="Neumann-Schaal M."/>
            <person name="Petersen J."/>
        </authorList>
    </citation>
    <scope>NUCLEOTIDE SEQUENCE [LARGE SCALE GENOMIC DNA]</scope>
    <source>
        <strain evidence="2">PCC 7102</strain>
    </source>
</reference>
<accession>A0A3S1J737</accession>
<protein>
    <submittedName>
        <fullName evidence="2">TIGR02588 family protein</fullName>
    </submittedName>
</protein>
<keyword evidence="1" id="KW-1133">Transmembrane helix</keyword>
<keyword evidence="3" id="KW-1185">Reference proteome</keyword>